<protein>
    <submittedName>
        <fullName evidence="2">Uncharacterized protein</fullName>
    </submittedName>
</protein>
<organism evidence="2 3">
    <name type="scientific">Acinetobacter phage YMC-13-01-C62</name>
    <dbReference type="NCBI Taxonomy" id="1505225"/>
    <lineage>
        <taxon>Viruses</taxon>
        <taxon>Duplodnaviria</taxon>
        <taxon>Heunggongvirae</taxon>
        <taxon>Uroviricota</taxon>
        <taxon>Caudoviricetes</taxon>
        <taxon>Obolenskvirus</taxon>
        <taxon>Obolenskvirus AbC62</taxon>
    </lineage>
</organism>
<accession>A0A068CDD4</accession>
<proteinExistence type="predicted"/>
<evidence type="ECO:0000256" key="1">
    <source>
        <dbReference type="SAM" id="MobiDB-lite"/>
    </source>
</evidence>
<dbReference type="Proteomes" id="UP000027393">
    <property type="component" value="Segment"/>
</dbReference>
<dbReference type="GeneID" id="20283716"/>
<sequence length="62" mass="6891">MNHVINDGFMNPDRFGYAAIPFKISDKEPRKDISPNVIARSNARSMGKRSMSIPSLANADHC</sequence>
<name>A0A068CDD4_9CAUD</name>
<reference evidence="2 3" key="1">
    <citation type="submission" date="2014-05" db="EMBL/GenBank/DDBJ databases">
        <title>Complete Genome Sequence of the Acinetobacter phage YMC/13/01/C62.</title>
        <authorList>
            <person name="Jeon J."/>
            <person name="Yong D."/>
            <person name="Lee K."/>
        </authorList>
    </citation>
    <scope>NUCLEOTIDE SEQUENCE [LARGE SCALE GENOMIC DNA]</scope>
</reference>
<evidence type="ECO:0000313" key="3">
    <source>
        <dbReference type="Proteomes" id="UP000027393"/>
    </source>
</evidence>
<dbReference type="OrthoDB" id="19366at10239"/>
<dbReference type="KEGG" id="vg:20283716"/>
<keyword evidence="3" id="KW-1185">Reference proteome</keyword>
<feature type="region of interest" description="Disordered" evidence="1">
    <location>
        <begin position="41"/>
        <end position="62"/>
    </location>
</feature>
<dbReference type="EMBL" id="KJ817802">
    <property type="protein sequence ID" value="AID17941.1"/>
    <property type="molecule type" value="Genomic_DNA"/>
</dbReference>
<dbReference type="RefSeq" id="YP_009055448.1">
    <property type="nucleotide sequence ID" value="NC_024785.1"/>
</dbReference>
<evidence type="ECO:0000313" key="2">
    <source>
        <dbReference type="EMBL" id="AID17941.1"/>
    </source>
</evidence>
<gene>
    <name evidence="2" type="ORF">BPABA14_00270</name>
</gene>